<name>A0A392NBJ9_9FABA</name>
<keyword evidence="3" id="KW-1185">Reference proteome</keyword>
<dbReference type="EMBL" id="LXQA010033409">
    <property type="protein sequence ID" value="MCH96841.1"/>
    <property type="molecule type" value="Genomic_DNA"/>
</dbReference>
<accession>A0A392NBJ9</accession>
<comment type="caution">
    <text evidence="2">The sequence shown here is derived from an EMBL/GenBank/DDBJ whole genome shotgun (WGS) entry which is preliminary data.</text>
</comment>
<evidence type="ECO:0000256" key="1">
    <source>
        <dbReference type="SAM" id="MobiDB-lite"/>
    </source>
</evidence>
<proteinExistence type="predicted"/>
<sequence>SVAVKPVKRPLVGSSATSPPLASVSISPRPFLDDATLRERYVLKRLRESEMQVKALTSKVSSYTCHDLDLLLGRIAELDDEVCSLRSQLHVFSYSDFYENWAKVTELTTENTSLKSDLSECIRRALGAYAVSFRNALDQVDLYLGWALPRDMFDPESRVRRGKLVPYARPV</sequence>
<evidence type="ECO:0000313" key="2">
    <source>
        <dbReference type="EMBL" id="MCH96841.1"/>
    </source>
</evidence>
<dbReference type="Proteomes" id="UP000265520">
    <property type="component" value="Unassembled WGS sequence"/>
</dbReference>
<reference evidence="2 3" key="1">
    <citation type="journal article" date="2018" name="Front. Plant Sci.">
        <title>Red Clover (Trifolium pratense) and Zigzag Clover (T. medium) - A Picture of Genomic Similarities and Differences.</title>
        <authorList>
            <person name="Dluhosova J."/>
            <person name="Istvanek J."/>
            <person name="Nedelnik J."/>
            <person name="Repkova J."/>
        </authorList>
    </citation>
    <scope>NUCLEOTIDE SEQUENCE [LARGE SCALE GENOMIC DNA]</scope>
    <source>
        <strain evidence="3">cv. 10/8</strain>
        <tissue evidence="2">Leaf</tissue>
    </source>
</reference>
<evidence type="ECO:0000313" key="3">
    <source>
        <dbReference type="Proteomes" id="UP000265520"/>
    </source>
</evidence>
<feature type="non-terminal residue" evidence="2">
    <location>
        <position position="1"/>
    </location>
</feature>
<feature type="region of interest" description="Disordered" evidence="1">
    <location>
        <begin position="1"/>
        <end position="21"/>
    </location>
</feature>
<dbReference type="AlphaFoldDB" id="A0A392NBJ9"/>
<protein>
    <submittedName>
        <fullName evidence="2">Uncharacterized protein</fullName>
    </submittedName>
</protein>
<organism evidence="2 3">
    <name type="scientific">Trifolium medium</name>
    <dbReference type="NCBI Taxonomy" id="97028"/>
    <lineage>
        <taxon>Eukaryota</taxon>
        <taxon>Viridiplantae</taxon>
        <taxon>Streptophyta</taxon>
        <taxon>Embryophyta</taxon>
        <taxon>Tracheophyta</taxon>
        <taxon>Spermatophyta</taxon>
        <taxon>Magnoliopsida</taxon>
        <taxon>eudicotyledons</taxon>
        <taxon>Gunneridae</taxon>
        <taxon>Pentapetalae</taxon>
        <taxon>rosids</taxon>
        <taxon>fabids</taxon>
        <taxon>Fabales</taxon>
        <taxon>Fabaceae</taxon>
        <taxon>Papilionoideae</taxon>
        <taxon>50 kb inversion clade</taxon>
        <taxon>NPAAA clade</taxon>
        <taxon>Hologalegina</taxon>
        <taxon>IRL clade</taxon>
        <taxon>Trifolieae</taxon>
        <taxon>Trifolium</taxon>
    </lineage>
</organism>